<comment type="similarity">
    <text evidence="2">Belongs to the EamA transporter family.</text>
</comment>
<dbReference type="InterPro" id="IPR000620">
    <property type="entry name" value="EamA_dom"/>
</dbReference>
<evidence type="ECO:0000256" key="3">
    <source>
        <dbReference type="ARBA" id="ARBA00022692"/>
    </source>
</evidence>
<feature type="domain" description="EamA" evidence="8">
    <location>
        <begin position="18"/>
        <end position="150"/>
    </location>
</feature>
<evidence type="ECO:0000259" key="8">
    <source>
        <dbReference type="Pfam" id="PF00892"/>
    </source>
</evidence>
<feature type="region of interest" description="Disordered" evidence="6">
    <location>
        <begin position="308"/>
        <end position="331"/>
    </location>
</feature>
<feature type="transmembrane region" description="Helical" evidence="7">
    <location>
        <begin position="105"/>
        <end position="126"/>
    </location>
</feature>
<dbReference type="PANTHER" id="PTHR32322:SF2">
    <property type="entry name" value="EAMA DOMAIN-CONTAINING PROTEIN"/>
    <property type="match status" value="1"/>
</dbReference>
<feature type="transmembrane region" description="Helical" evidence="7">
    <location>
        <begin position="14"/>
        <end position="34"/>
    </location>
</feature>
<feature type="transmembrane region" description="Helical" evidence="7">
    <location>
        <begin position="159"/>
        <end position="177"/>
    </location>
</feature>
<feature type="transmembrane region" description="Helical" evidence="7">
    <location>
        <begin position="256"/>
        <end position="275"/>
    </location>
</feature>
<dbReference type="EMBL" id="JAQGLA010000016">
    <property type="protein sequence ID" value="MDA3626463.1"/>
    <property type="molecule type" value="Genomic_DNA"/>
</dbReference>
<evidence type="ECO:0000313" key="9">
    <source>
        <dbReference type="EMBL" id="MDA3626463.1"/>
    </source>
</evidence>
<dbReference type="RefSeq" id="WP_270949058.1">
    <property type="nucleotide sequence ID" value="NZ_JAQGLA010000016.1"/>
</dbReference>
<keyword evidence="10" id="KW-1185">Reference proteome</keyword>
<evidence type="ECO:0000256" key="6">
    <source>
        <dbReference type="SAM" id="MobiDB-lite"/>
    </source>
</evidence>
<reference evidence="9 10" key="1">
    <citation type="submission" date="2022-11" db="EMBL/GenBank/DDBJ databases">
        <title>Draft genome sequence of Saccharopolyspora sp. WRP15-2 isolated from rhizosphere soils of wild rice in Thailand.</title>
        <authorList>
            <person name="Duangmal K."/>
            <person name="Kammanee S."/>
            <person name="Muangham S."/>
        </authorList>
    </citation>
    <scope>NUCLEOTIDE SEQUENCE [LARGE SCALE GENOMIC DNA]</scope>
    <source>
        <strain evidence="9 10">WRP15-2</strain>
    </source>
</reference>
<name>A0ABT4UY32_9PSEU</name>
<comment type="subcellular location">
    <subcellularLocation>
        <location evidence="1">Membrane</location>
        <topology evidence="1">Multi-pass membrane protein</topology>
    </subcellularLocation>
</comment>
<feature type="transmembrane region" description="Helical" evidence="7">
    <location>
        <begin position="81"/>
        <end position="99"/>
    </location>
</feature>
<comment type="caution">
    <text evidence="9">The sequence shown here is derived from an EMBL/GenBank/DDBJ whole genome shotgun (WGS) entry which is preliminary data.</text>
</comment>
<keyword evidence="4 7" id="KW-1133">Transmembrane helix</keyword>
<evidence type="ECO:0000256" key="4">
    <source>
        <dbReference type="ARBA" id="ARBA00022989"/>
    </source>
</evidence>
<evidence type="ECO:0000256" key="5">
    <source>
        <dbReference type="ARBA" id="ARBA00023136"/>
    </source>
</evidence>
<feature type="transmembrane region" description="Helical" evidence="7">
    <location>
        <begin position="40"/>
        <end position="61"/>
    </location>
</feature>
<dbReference type="InterPro" id="IPR037185">
    <property type="entry name" value="EmrE-like"/>
</dbReference>
<evidence type="ECO:0000256" key="2">
    <source>
        <dbReference type="ARBA" id="ARBA00007362"/>
    </source>
</evidence>
<feature type="transmembrane region" description="Helical" evidence="7">
    <location>
        <begin position="281"/>
        <end position="300"/>
    </location>
</feature>
<keyword evidence="3 7" id="KW-0812">Transmembrane</keyword>
<feature type="domain" description="EamA" evidence="8">
    <location>
        <begin position="161"/>
        <end position="298"/>
    </location>
</feature>
<dbReference type="PANTHER" id="PTHR32322">
    <property type="entry name" value="INNER MEMBRANE TRANSPORTER"/>
    <property type="match status" value="1"/>
</dbReference>
<proteinExistence type="inferred from homology"/>
<evidence type="ECO:0000313" key="10">
    <source>
        <dbReference type="Proteomes" id="UP001210380"/>
    </source>
</evidence>
<dbReference type="SUPFAM" id="SSF103481">
    <property type="entry name" value="Multidrug resistance efflux transporter EmrE"/>
    <property type="match status" value="2"/>
</dbReference>
<dbReference type="Pfam" id="PF00892">
    <property type="entry name" value="EamA"/>
    <property type="match status" value="2"/>
</dbReference>
<evidence type="ECO:0000256" key="7">
    <source>
        <dbReference type="SAM" id="Phobius"/>
    </source>
</evidence>
<dbReference type="Proteomes" id="UP001210380">
    <property type="component" value="Unassembled WGS sequence"/>
</dbReference>
<feature type="transmembrane region" description="Helical" evidence="7">
    <location>
        <begin position="133"/>
        <end position="153"/>
    </location>
</feature>
<dbReference type="InterPro" id="IPR050638">
    <property type="entry name" value="AA-Vitamin_Transporters"/>
</dbReference>
<keyword evidence="5 7" id="KW-0472">Membrane</keyword>
<feature type="transmembrane region" description="Helical" evidence="7">
    <location>
        <begin position="221"/>
        <end position="244"/>
    </location>
</feature>
<evidence type="ECO:0000256" key="1">
    <source>
        <dbReference type="ARBA" id="ARBA00004141"/>
    </source>
</evidence>
<organism evidence="9 10">
    <name type="scientific">Saccharopolyspora oryzae</name>
    <dbReference type="NCBI Taxonomy" id="2997343"/>
    <lineage>
        <taxon>Bacteria</taxon>
        <taxon>Bacillati</taxon>
        <taxon>Actinomycetota</taxon>
        <taxon>Actinomycetes</taxon>
        <taxon>Pseudonocardiales</taxon>
        <taxon>Pseudonocardiaceae</taxon>
        <taxon>Saccharopolyspora</taxon>
    </lineage>
</organism>
<accession>A0ABT4UY32</accession>
<feature type="transmembrane region" description="Helical" evidence="7">
    <location>
        <begin position="189"/>
        <end position="209"/>
    </location>
</feature>
<gene>
    <name evidence="9" type="ORF">OU415_13535</name>
</gene>
<sequence length="331" mass="33669">MPDKANLKSSHHSLLPWLALITVWIVWGSTYLGIRLAVDTIPPLLMAGLRFLAAGAVLFALVGPRHARGAQRVTVRHLRSALIIAALLLVGGNGLLSVGETSVDSGLAALVVATVPVWMVLINAAVTRTRITAAMVLALALGTVGVAVLVGGPGASVDVGGAAAVLIGSLCWAAGSVYARRAPLPPHPLVVASVEMIIGGLLLVAAAAATGEFGRLDLAEISAGSIAGFLWLVVAGSMISFTAYSYANATLPNDVVVTYAYVNPVVAVVLGALLGEEALSPNVLLGGAIIVSAVVLIVGGKAVTQRLRRRTPLPNDSPRPSAGPALPKGSR</sequence>
<protein>
    <submittedName>
        <fullName evidence="9">EamA family transporter</fullName>
    </submittedName>
</protein>